<sequence>MEENYPLAKWLSGEMTEAELKEFQAQPDYALYEKIKKHSSSLEAPAFDEAAILTTVLNSPKKEVKTISFTQHWLFRVAAVLVISLGLFFTYNNFSAATEFAENGNQKNFFLPDNSEVVLNSGSEIQYKKWNWESNRTLDLEGEAYFKVAKGKKFEVNTALGKVTVLGTQFNVKQRDNRFDVTCYEGRVKVNYNQTEIVITKGMSVSFEDGKMITLPESTAQNPEWLSHELAFYQEDLKAIVGEIERHFNVTLELKAANNNQLFTGIIPAKDINISLEILATTYHLKPIKVDSNKYILESLDAL</sequence>
<dbReference type="PANTHER" id="PTHR30273:SF2">
    <property type="entry name" value="PROTEIN FECR"/>
    <property type="match status" value="1"/>
</dbReference>
<accession>A0ABP7U8D2</accession>
<gene>
    <name evidence="4" type="ORF">GCM10022386_24620</name>
</gene>
<organism evidence="4 5">
    <name type="scientific">Flavobacterium cheonhonense</name>
    <dbReference type="NCBI Taxonomy" id="706185"/>
    <lineage>
        <taxon>Bacteria</taxon>
        <taxon>Pseudomonadati</taxon>
        <taxon>Bacteroidota</taxon>
        <taxon>Flavobacteriia</taxon>
        <taxon>Flavobacteriales</taxon>
        <taxon>Flavobacteriaceae</taxon>
        <taxon>Flavobacterium</taxon>
    </lineage>
</organism>
<keyword evidence="1" id="KW-0812">Transmembrane</keyword>
<dbReference type="Pfam" id="PF16344">
    <property type="entry name" value="FecR_C"/>
    <property type="match status" value="1"/>
</dbReference>
<feature type="transmembrane region" description="Helical" evidence="1">
    <location>
        <begin position="73"/>
        <end position="91"/>
    </location>
</feature>
<evidence type="ECO:0000256" key="1">
    <source>
        <dbReference type="SAM" id="Phobius"/>
    </source>
</evidence>
<keyword evidence="1" id="KW-1133">Transmembrane helix</keyword>
<evidence type="ECO:0000313" key="4">
    <source>
        <dbReference type="EMBL" id="GAA4037828.1"/>
    </source>
</evidence>
<evidence type="ECO:0000313" key="5">
    <source>
        <dbReference type="Proteomes" id="UP001500968"/>
    </source>
</evidence>
<dbReference type="RefSeq" id="WP_324690385.1">
    <property type="nucleotide sequence ID" value="NZ_BAABCR010000015.1"/>
</dbReference>
<reference evidence="5" key="1">
    <citation type="journal article" date="2019" name="Int. J. Syst. Evol. Microbiol.">
        <title>The Global Catalogue of Microorganisms (GCM) 10K type strain sequencing project: providing services to taxonomists for standard genome sequencing and annotation.</title>
        <authorList>
            <consortium name="The Broad Institute Genomics Platform"/>
            <consortium name="The Broad Institute Genome Sequencing Center for Infectious Disease"/>
            <person name="Wu L."/>
            <person name="Ma J."/>
        </authorList>
    </citation>
    <scope>NUCLEOTIDE SEQUENCE [LARGE SCALE GENOMIC DNA]</scope>
    <source>
        <strain evidence="5">JCM 17064</strain>
    </source>
</reference>
<dbReference type="EMBL" id="BAABCR010000015">
    <property type="protein sequence ID" value="GAA4037828.1"/>
    <property type="molecule type" value="Genomic_DNA"/>
</dbReference>
<proteinExistence type="predicted"/>
<dbReference type="InterPro" id="IPR006860">
    <property type="entry name" value="FecR"/>
</dbReference>
<keyword evidence="1" id="KW-0472">Membrane</keyword>
<dbReference type="Proteomes" id="UP001500968">
    <property type="component" value="Unassembled WGS sequence"/>
</dbReference>
<evidence type="ECO:0000259" key="2">
    <source>
        <dbReference type="Pfam" id="PF04773"/>
    </source>
</evidence>
<comment type="caution">
    <text evidence="4">The sequence shown here is derived from an EMBL/GenBank/DDBJ whole genome shotgun (WGS) entry which is preliminary data.</text>
</comment>
<protein>
    <submittedName>
        <fullName evidence="4">FecR family protein</fullName>
    </submittedName>
</protein>
<keyword evidence="5" id="KW-1185">Reference proteome</keyword>
<dbReference type="Pfam" id="PF04773">
    <property type="entry name" value="FecR"/>
    <property type="match status" value="1"/>
</dbReference>
<dbReference type="Gene3D" id="3.55.50.30">
    <property type="match status" value="1"/>
</dbReference>
<dbReference type="InterPro" id="IPR012373">
    <property type="entry name" value="Ferrdict_sens_TM"/>
</dbReference>
<dbReference type="Gene3D" id="2.60.120.1440">
    <property type="match status" value="1"/>
</dbReference>
<dbReference type="PANTHER" id="PTHR30273">
    <property type="entry name" value="PERIPLASMIC SIGNAL SENSOR AND SIGMA FACTOR ACTIVATOR FECR-RELATED"/>
    <property type="match status" value="1"/>
</dbReference>
<dbReference type="InterPro" id="IPR032508">
    <property type="entry name" value="FecR_C"/>
</dbReference>
<evidence type="ECO:0000259" key="3">
    <source>
        <dbReference type="Pfam" id="PF16344"/>
    </source>
</evidence>
<dbReference type="PIRSF" id="PIRSF018266">
    <property type="entry name" value="FecR"/>
    <property type="match status" value="1"/>
</dbReference>
<feature type="domain" description="FecR protein" evidence="2">
    <location>
        <begin position="102"/>
        <end position="189"/>
    </location>
</feature>
<name>A0ABP7U8D2_9FLAO</name>
<feature type="domain" description="Protein FecR C-terminal" evidence="3">
    <location>
        <begin position="230"/>
        <end position="296"/>
    </location>
</feature>